<feature type="region of interest" description="Disordered" evidence="2">
    <location>
        <begin position="41"/>
        <end position="77"/>
    </location>
</feature>
<feature type="compositionally biased region" description="Basic and acidic residues" evidence="2">
    <location>
        <begin position="42"/>
        <end position="65"/>
    </location>
</feature>
<feature type="non-terminal residue" evidence="3">
    <location>
        <position position="77"/>
    </location>
</feature>
<evidence type="ECO:0000256" key="1">
    <source>
        <dbReference type="ARBA" id="ARBA00004123"/>
    </source>
</evidence>
<gene>
    <name evidence="3" type="ORF">FKW44_004156</name>
</gene>
<comment type="subcellular location">
    <subcellularLocation>
        <location evidence="1">Nucleus</location>
    </subcellularLocation>
</comment>
<dbReference type="SUPFAM" id="SSF46689">
    <property type="entry name" value="Homeodomain-like"/>
    <property type="match status" value="1"/>
</dbReference>
<protein>
    <submittedName>
        <fullName evidence="3">Uncharacterized protein</fullName>
    </submittedName>
</protein>
<dbReference type="GO" id="GO:0005634">
    <property type="term" value="C:nucleus"/>
    <property type="evidence" value="ECO:0007669"/>
    <property type="project" value="UniProtKB-SubCell"/>
</dbReference>
<name>A0A7T8HMF0_CALRO</name>
<reference evidence="4" key="1">
    <citation type="submission" date="2021-01" db="EMBL/GenBank/DDBJ databases">
        <title>Caligus Genome Assembly.</title>
        <authorList>
            <person name="Gallardo-Escarate C."/>
        </authorList>
    </citation>
    <scope>NUCLEOTIDE SEQUENCE [LARGE SCALE GENOMIC DNA]</scope>
</reference>
<keyword evidence="4" id="KW-1185">Reference proteome</keyword>
<dbReference type="Proteomes" id="UP000595437">
    <property type="component" value="Chromosome 3"/>
</dbReference>
<evidence type="ECO:0000313" key="3">
    <source>
        <dbReference type="EMBL" id="QQP52125.1"/>
    </source>
</evidence>
<dbReference type="EMBL" id="CP045892">
    <property type="protein sequence ID" value="QQP52125.1"/>
    <property type="molecule type" value="Genomic_DNA"/>
</dbReference>
<accession>A0A7T8HMF0</accession>
<organism evidence="3 4">
    <name type="scientific">Caligus rogercresseyi</name>
    <name type="common">Sea louse</name>
    <dbReference type="NCBI Taxonomy" id="217165"/>
    <lineage>
        <taxon>Eukaryota</taxon>
        <taxon>Metazoa</taxon>
        <taxon>Ecdysozoa</taxon>
        <taxon>Arthropoda</taxon>
        <taxon>Crustacea</taxon>
        <taxon>Multicrustacea</taxon>
        <taxon>Hexanauplia</taxon>
        <taxon>Copepoda</taxon>
        <taxon>Siphonostomatoida</taxon>
        <taxon>Caligidae</taxon>
        <taxon>Caligus</taxon>
    </lineage>
</organism>
<evidence type="ECO:0000313" key="4">
    <source>
        <dbReference type="Proteomes" id="UP000595437"/>
    </source>
</evidence>
<proteinExistence type="predicted"/>
<sequence>MAPHLSLDLKERLVAALTTGKTVPQCFGVSERRVRKVLANTKRPEGIGRKNESGGKNKIRTEEFKQALTDKIAANPK</sequence>
<dbReference type="InterPro" id="IPR009057">
    <property type="entry name" value="Homeodomain-like_sf"/>
</dbReference>
<evidence type="ECO:0000256" key="2">
    <source>
        <dbReference type="SAM" id="MobiDB-lite"/>
    </source>
</evidence>
<dbReference type="AlphaFoldDB" id="A0A7T8HMF0"/>